<comment type="caution">
    <text evidence="2">The sequence shown here is derived from an EMBL/GenBank/DDBJ whole genome shotgun (WGS) entry which is preliminary data.</text>
</comment>
<keyword evidence="1" id="KW-0812">Transmembrane</keyword>
<dbReference type="Gene3D" id="3.30.1890.10">
    <property type="entry name" value="FepE-like"/>
    <property type="match status" value="1"/>
</dbReference>
<proteinExistence type="predicted"/>
<name>A0A849CL22_PASMD</name>
<dbReference type="SUPFAM" id="SSF160355">
    <property type="entry name" value="Bacterial polysaccharide co-polymerase-like"/>
    <property type="match status" value="1"/>
</dbReference>
<dbReference type="RefSeq" id="WP_014668093.1">
    <property type="nucleotide sequence ID" value="NZ_CP030096.1"/>
</dbReference>
<sequence length="277" mass="31765">MTQVENTQKTHRTFLSSISVILGTTLLGAIVAYGGSYLKSKTWLAEAHVSAPDIALLGNYYALSSTYQFIKNKENQRQETEIVYQEFLKQLMSEEMIRRFWENTEYYKQKQTGEDHIDLALLEKLTKAIKFKSAQTLDVADSVSLALENPKLATELLSSFIDQVNVETRKIVYSNLISQWKVLFEQVKKATEFNLGKNAQSALVLEDWNGKLQMMRSVSPLDEQFSAYRYLKKPTQPIMQRSPNRKCWASVGALIGFILSFFMLSLFNSRKKLINTL</sequence>
<dbReference type="AlphaFoldDB" id="A0A849CL22"/>
<reference evidence="2 3" key="1">
    <citation type="journal article" date="2018" name="Front. Microbiol.">
        <title>Genetic and Phylogenetic Characteristics of Pasteurella multocida Isolates From Different Host Species.</title>
        <authorList>
            <person name="Peng Z."/>
            <person name="Liang W."/>
            <person name="Wang F."/>
            <person name="Xu Z."/>
            <person name="Xie Z."/>
            <person name="Lian Z."/>
            <person name="Hua L."/>
            <person name="Zhou R."/>
            <person name="Chen H."/>
            <person name="Wu B."/>
        </authorList>
    </citation>
    <scope>NUCLEOTIDE SEQUENCE [LARGE SCALE GENOMIC DNA]</scope>
    <source>
        <strain evidence="2 3">HNA06</strain>
    </source>
</reference>
<organism evidence="2 3">
    <name type="scientific">Pasteurella multocida</name>
    <dbReference type="NCBI Taxonomy" id="747"/>
    <lineage>
        <taxon>Bacteria</taxon>
        <taxon>Pseudomonadati</taxon>
        <taxon>Pseudomonadota</taxon>
        <taxon>Gammaproteobacteria</taxon>
        <taxon>Pasteurellales</taxon>
        <taxon>Pasteurellaceae</taxon>
        <taxon>Pasteurella</taxon>
    </lineage>
</organism>
<dbReference type="Proteomes" id="UP000540079">
    <property type="component" value="Unassembled WGS sequence"/>
</dbReference>
<accession>A0A849CL22</accession>
<keyword evidence="1" id="KW-1133">Transmembrane helix</keyword>
<evidence type="ECO:0000313" key="3">
    <source>
        <dbReference type="Proteomes" id="UP000540079"/>
    </source>
</evidence>
<feature type="transmembrane region" description="Helical" evidence="1">
    <location>
        <begin position="247"/>
        <end position="267"/>
    </location>
</feature>
<feature type="transmembrane region" description="Helical" evidence="1">
    <location>
        <begin position="14"/>
        <end position="34"/>
    </location>
</feature>
<protein>
    <submittedName>
        <fullName evidence="2">LPS chain length-determining protein</fullName>
    </submittedName>
</protein>
<evidence type="ECO:0000256" key="1">
    <source>
        <dbReference type="SAM" id="Phobius"/>
    </source>
</evidence>
<gene>
    <name evidence="2" type="ORF">C2800_06865</name>
</gene>
<keyword evidence="1" id="KW-0472">Membrane</keyword>
<dbReference type="EMBL" id="PPVL01000005">
    <property type="protein sequence ID" value="NNI79139.1"/>
    <property type="molecule type" value="Genomic_DNA"/>
</dbReference>
<evidence type="ECO:0000313" key="2">
    <source>
        <dbReference type="EMBL" id="NNI79139.1"/>
    </source>
</evidence>